<dbReference type="PANTHER" id="PTHR45734:SF10">
    <property type="entry name" value="BLISTERY, ISOFORM A"/>
    <property type="match status" value="1"/>
</dbReference>
<dbReference type="Gene3D" id="2.60.40.1110">
    <property type="match status" value="1"/>
</dbReference>
<dbReference type="WBParaSite" id="jg17200">
    <property type="protein sequence ID" value="jg17200"/>
    <property type="gene ID" value="jg17200"/>
</dbReference>
<evidence type="ECO:0000256" key="1">
    <source>
        <dbReference type="SAM" id="MobiDB-lite"/>
    </source>
</evidence>
<evidence type="ECO:0000313" key="3">
    <source>
        <dbReference type="Proteomes" id="UP000887574"/>
    </source>
</evidence>
<feature type="region of interest" description="Disordered" evidence="1">
    <location>
        <begin position="18"/>
        <end position="40"/>
    </location>
</feature>
<dbReference type="InterPro" id="IPR029023">
    <property type="entry name" value="Tensin_phosphatase"/>
</dbReference>
<accession>A0A915DAG8</accession>
<dbReference type="SUPFAM" id="SSF52799">
    <property type="entry name" value="(Phosphotyrosine protein) phosphatases II"/>
    <property type="match status" value="1"/>
</dbReference>
<dbReference type="Gene3D" id="3.90.190.10">
    <property type="entry name" value="Protein tyrosine phosphatase superfamily"/>
    <property type="match status" value="1"/>
</dbReference>
<dbReference type="Proteomes" id="UP000887574">
    <property type="component" value="Unplaced"/>
</dbReference>
<dbReference type="GO" id="GO:0005925">
    <property type="term" value="C:focal adhesion"/>
    <property type="evidence" value="ECO:0007669"/>
    <property type="project" value="TreeGrafter"/>
</dbReference>
<proteinExistence type="predicted"/>
<name>A0A915DAG8_9BILA</name>
<feature type="domain" description="Phosphatase tensin-type" evidence="2">
    <location>
        <begin position="41"/>
        <end position="216"/>
    </location>
</feature>
<evidence type="ECO:0000313" key="4">
    <source>
        <dbReference type="WBParaSite" id="jg17200"/>
    </source>
</evidence>
<evidence type="ECO:0000259" key="2">
    <source>
        <dbReference type="PROSITE" id="PS51181"/>
    </source>
</evidence>
<dbReference type="InterPro" id="IPR051484">
    <property type="entry name" value="Tensin_PTEN_phosphatase"/>
</dbReference>
<keyword evidence="3" id="KW-1185">Reference proteome</keyword>
<protein>
    <submittedName>
        <fullName evidence="4">Phosphatase tensin-type domain-containing protein</fullName>
    </submittedName>
</protein>
<dbReference type="InterPro" id="IPR029021">
    <property type="entry name" value="Prot-tyrosine_phosphatase-like"/>
</dbReference>
<organism evidence="3 4">
    <name type="scientific">Ditylenchus dipsaci</name>
    <dbReference type="NCBI Taxonomy" id="166011"/>
    <lineage>
        <taxon>Eukaryota</taxon>
        <taxon>Metazoa</taxon>
        <taxon>Ecdysozoa</taxon>
        <taxon>Nematoda</taxon>
        <taxon>Chromadorea</taxon>
        <taxon>Rhabditida</taxon>
        <taxon>Tylenchina</taxon>
        <taxon>Tylenchomorpha</taxon>
        <taxon>Sphaerularioidea</taxon>
        <taxon>Anguinidae</taxon>
        <taxon>Anguininae</taxon>
        <taxon>Ditylenchus</taxon>
    </lineage>
</organism>
<dbReference type="AlphaFoldDB" id="A0A915DAG8"/>
<dbReference type="PROSITE" id="PS51181">
    <property type="entry name" value="PPASE_TENSIN"/>
    <property type="match status" value="1"/>
</dbReference>
<reference evidence="4" key="1">
    <citation type="submission" date="2022-11" db="UniProtKB">
        <authorList>
            <consortium name="WormBaseParasite"/>
        </authorList>
    </citation>
    <scope>IDENTIFICATION</scope>
</reference>
<sequence>MLLCFRSAKLNDKPNECDKQDIPRVETSTTARNPNEQHQREWQFEQCRQLPVTQITSRIAALTFTTNVPDHVYKSKLREISDGLKRNFPDQYKIFNVSQKRSDLGRSNSGVVVELGWPDNLSPPLDRLCSICKQIENWLASNSNNIAIIHCKGWLARAAIVVAAYLHYTNICYPGAETVADKFSMQLFSEKYLNSDYGQPSHKRYLKYFSNLLLGSVKVNPSAIFLTQITLSRLYVGKIVVLKIYERMKPIYTSSQICLKDLSKIDLSHASGVLALREDSPSATSHWDLLFQCQFNTCALDFGLNTQLEKLIFFKEELDVIFADSSVDNHAAIELAFLLEPPKNLPIHTSKPVVTRGKSASPVASMMKHVSNGYPSQQTPSLDFSRADSYENFDRPEGGVF</sequence>
<dbReference type="PANTHER" id="PTHR45734">
    <property type="entry name" value="TENSIN"/>
    <property type="match status" value="1"/>
</dbReference>